<name>A0A067SFS3_GALM3</name>
<organism evidence="3 4">
    <name type="scientific">Galerina marginata (strain CBS 339.88)</name>
    <dbReference type="NCBI Taxonomy" id="685588"/>
    <lineage>
        <taxon>Eukaryota</taxon>
        <taxon>Fungi</taxon>
        <taxon>Dikarya</taxon>
        <taxon>Basidiomycota</taxon>
        <taxon>Agaricomycotina</taxon>
        <taxon>Agaricomycetes</taxon>
        <taxon>Agaricomycetidae</taxon>
        <taxon>Agaricales</taxon>
        <taxon>Agaricineae</taxon>
        <taxon>Strophariaceae</taxon>
        <taxon>Galerina</taxon>
    </lineage>
</organism>
<dbReference type="HOGENOM" id="CLU_582709_0_0_1"/>
<feature type="compositionally biased region" description="Pro residues" evidence="1">
    <location>
        <begin position="254"/>
        <end position="278"/>
    </location>
</feature>
<feature type="region of interest" description="Disordered" evidence="1">
    <location>
        <begin position="335"/>
        <end position="371"/>
    </location>
</feature>
<feature type="region of interest" description="Disordered" evidence="1">
    <location>
        <begin position="399"/>
        <end position="469"/>
    </location>
</feature>
<dbReference type="EMBL" id="KL142400">
    <property type="protein sequence ID" value="KDR69790.1"/>
    <property type="molecule type" value="Genomic_DNA"/>
</dbReference>
<feature type="region of interest" description="Disordered" evidence="1">
    <location>
        <begin position="130"/>
        <end position="219"/>
    </location>
</feature>
<dbReference type="OrthoDB" id="3051103at2759"/>
<protein>
    <submittedName>
        <fullName evidence="3">Uncharacterized protein</fullName>
    </submittedName>
</protein>
<accession>A0A067SFS3</accession>
<feature type="compositionally biased region" description="Polar residues" evidence="1">
    <location>
        <begin position="240"/>
        <end position="252"/>
    </location>
</feature>
<proteinExistence type="predicted"/>
<dbReference type="AlphaFoldDB" id="A0A067SFS3"/>
<keyword evidence="2" id="KW-0812">Transmembrane</keyword>
<evidence type="ECO:0000313" key="3">
    <source>
        <dbReference type="EMBL" id="KDR69790.1"/>
    </source>
</evidence>
<feature type="compositionally biased region" description="Basic and acidic residues" evidence="1">
    <location>
        <begin position="186"/>
        <end position="201"/>
    </location>
</feature>
<feature type="transmembrane region" description="Helical" evidence="2">
    <location>
        <begin position="100"/>
        <end position="123"/>
    </location>
</feature>
<reference evidence="4" key="1">
    <citation type="journal article" date="2014" name="Proc. Natl. Acad. Sci. U.S.A.">
        <title>Extensive sampling of basidiomycete genomes demonstrates inadequacy of the white-rot/brown-rot paradigm for wood decay fungi.</title>
        <authorList>
            <person name="Riley R."/>
            <person name="Salamov A.A."/>
            <person name="Brown D.W."/>
            <person name="Nagy L.G."/>
            <person name="Floudas D."/>
            <person name="Held B.W."/>
            <person name="Levasseur A."/>
            <person name="Lombard V."/>
            <person name="Morin E."/>
            <person name="Otillar R."/>
            <person name="Lindquist E.A."/>
            <person name="Sun H."/>
            <person name="LaButti K.M."/>
            <person name="Schmutz J."/>
            <person name="Jabbour D."/>
            <person name="Luo H."/>
            <person name="Baker S.E."/>
            <person name="Pisabarro A.G."/>
            <person name="Walton J.D."/>
            <person name="Blanchette R.A."/>
            <person name="Henrissat B."/>
            <person name="Martin F."/>
            <person name="Cullen D."/>
            <person name="Hibbett D.S."/>
            <person name="Grigoriev I.V."/>
        </authorList>
    </citation>
    <scope>NUCLEOTIDE SEQUENCE [LARGE SCALE GENOMIC DNA]</scope>
    <source>
        <strain evidence="4">CBS 339.88</strain>
    </source>
</reference>
<evidence type="ECO:0000256" key="2">
    <source>
        <dbReference type="SAM" id="Phobius"/>
    </source>
</evidence>
<evidence type="ECO:0000256" key="1">
    <source>
        <dbReference type="SAM" id="MobiDB-lite"/>
    </source>
</evidence>
<dbReference type="Proteomes" id="UP000027222">
    <property type="component" value="Unassembled WGS sequence"/>
</dbReference>
<feature type="region of interest" description="Disordered" evidence="1">
    <location>
        <begin position="240"/>
        <end position="305"/>
    </location>
</feature>
<evidence type="ECO:0000313" key="4">
    <source>
        <dbReference type="Proteomes" id="UP000027222"/>
    </source>
</evidence>
<keyword evidence="4" id="KW-1185">Reference proteome</keyword>
<gene>
    <name evidence="3" type="ORF">GALMADRAFT_230461</name>
</gene>
<sequence>MSAISSQAGPSITGVVSAAFTPSSAHFSSSAFTPSSIFTVSTTFRPSSTKPLSSAVRTSLRFPSSVVALSTSLPLPSQSVILAAGGQASKSNSGLNAGEIAAIAACSLIIFLGLIMCILFFFFRRRQHRQSGYQSGPPPRAIGSMEKYREDGSQYAPQRSSYFGHRKSSSSETRGTAPLLMFHSRTNSDDDREAQTYHERPMSPFINGDDEMVNIPPRSAVSYGNTAPFAQSQENNLDSVSLLPSTQPTLRPTSLPPLIIPEQAPPPSTVPEQAPPSRRPSRGKQSVRNSRRASNVVDAGYDSDDSASLYSQASASTLVPSSKSLSATWQSVNEPSLHRSLPPTTVPLPSIPQSPSNIGAGPEFDQRTPIKQLLPPGLRQEEEEQAELQREHTAFVAQLLKSRQRNSRNPVPPTRSSSTVSHIERKDSIKPVFPLSEEDGSRSRSRRGRLTRDIPPAMPPSRQPSFDSF</sequence>
<keyword evidence="2" id="KW-1133">Transmembrane helix</keyword>
<keyword evidence="2" id="KW-0472">Membrane</keyword>